<dbReference type="EMBL" id="BMAV01011191">
    <property type="protein sequence ID" value="GFY56891.1"/>
    <property type="molecule type" value="Genomic_DNA"/>
</dbReference>
<reference evidence="2" key="1">
    <citation type="submission" date="2020-08" db="EMBL/GenBank/DDBJ databases">
        <title>Multicomponent nature underlies the extraordinary mechanical properties of spider dragline silk.</title>
        <authorList>
            <person name="Kono N."/>
            <person name="Nakamura H."/>
            <person name="Mori M."/>
            <person name="Yoshida Y."/>
            <person name="Ohtoshi R."/>
            <person name="Malay A.D."/>
            <person name="Moran D.A.P."/>
            <person name="Tomita M."/>
            <person name="Numata K."/>
            <person name="Arakawa K."/>
        </authorList>
    </citation>
    <scope>NUCLEOTIDE SEQUENCE</scope>
</reference>
<feature type="region of interest" description="Disordered" evidence="1">
    <location>
        <begin position="1"/>
        <end position="47"/>
    </location>
</feature>
<protein>
    <submittedName>
        <fullName evidence="2">Uncharacterized protein</fullName>
    </submittedName>
</protein>
<dbReference type="AlphaFoldDB" id="A0A8X6XSQ2"/>
<keyword evidence="3" id="KW-1185">Reference proteome</keyword>
<dbReference type="Proteomes" id="UP000886998">
    <property type="component" value="Unassembled WGS sequence"/>
</dbReference>
<name>A0A8X6XSQ2_9ARAC</name>
<comment type="caution">
    <text evidence="2">The sequence shown here is derived from an EMBL/GenBank/DDBJ whole genome shotgun (WGS) entry which is preliminary data.</text>
</comment>
<proteinExistence type="predicted"/>
<evidence type="ECO:0000256" key="1">
    <source>
        <dbReference type="SAM" id="MobiDB-lite"/>
    </source>
</evidence>
<evidence type="ECO:0000313" key="3">
    <source>
        <dbReference type="Proteomes" id="UP000886998"/>
    </source>
</evidence>
<evidence type="ECO:0000313" key="2">
    <source>
        <dbReference type="EMBL" id="GFY56891.1"/>
    </source>
</evidence>
<gene>
    <name evidence="2" type="ORF">TNIN_354111</name>
</gene>
<organism evidence="2 3">
    <name type="scientific">Trichonephila inaurata madagascariensis</name>
    <dbReference type="NCBI Taxonomy" id="2747483"/>
    <lineage>
        <taxon>Eukaryota</taxon>
        <taxon>Metazoa</taxon>
        <taxon>Ecdysozoa</taxon>
        <taxon>Arthropoda</taxon>
        <taxon>Chelicerata</taxon>
        <taxon>Arachnida</taxon>
        <taxon>Araneae</taxon>
        <taxon>Araneomorphae</taxon>
        <taxon>Entelegynae</taxon>
        <taxon>Araneoidea</taxon>
        <taxon>Nephilidae</taxon>
        <taxon>Trichonephila</taxon>
        <taxon>Trichonephila inaurata</taxon>
    </lineage>
</organism>
<accession>A0A8X6XSQ2</accession>
<feature type="compositionally biased region" description="Basic residues" evidence="1">
    <location>
        <begin position="16"/>
        <end position="27"/>
    </location>
</feature>
<sequence length="141" mass="15822">MIREQDTPIKVPAPSRTKRKNKRRKVQKLREGNPSTTPLAAPPPPANSILVVPDAPVETTLINFKECQVLASFKEPLGQLLEHDDLPGAKADFFALVEDIVTVREHFHLHPPSQSPTTTKTKNLDLQDPQAAQKCYAWTRR</sequence>